<keyword evidence="3 5" id="KW-0862">Zinc</keyword>
<feature type="binding site" evidence="5 10">
    <location>
        <position position="256"/>
    </location>
    <ligand>
        <name>Zn(2+)</name>
        <dbReference type="ChEBI" id="CHEBI:29105"/>
    </ligand>
</feature>
<gene>
    <name evidence="5 12" type="primary">hisD</name>
    <name evidence="12" type="ORF">EVJ47_08975</name>
</gene>
<feature type="binding site" evidence="5 8">
    <location>
        <position position="211"/>
    </location>
    <ligand>
        <name>NAD(+)</name>
        <dbReference type="ChEBI" id="CHEBI:57540"/>
    </ligand>
</feature>
<dbReference type="CDD" id="cd06572">
    <property type="entry name" value="Histidinol_dh"/>
    <property type="match status" value="1"/>
</dbReference>
<dbReference type="PANTHER" id="PTHR21256">
    <property type="entry name" value="HISTIDINOL DEHYDROGENASE HDH"/>
    <property type="match status" value="1"/>
</dbReference>
<dbReference type="EMBL" id="SGBD01000007">
    <property type="protein sequence ID" value="RZD13798.1"/>
    <property type="molecule type" value="Genomic_DNA"/>
</dbReference>
<comment type="cofactor">
    <cofactor evidence="5 10">
        <name>Zn(2+)</name>
        <dbReference type="ChEBI" id="CHEBI:29105"/>
    </cofactor>
    <text evidence="5 10">Binds 1 zinc ion per subunit.</text>
</comment>
<evidence type="ECO:0000256" key="3">
    <source>
        <dbReference type="ARBA" id="ARBA00022833"/>
    </source>
</evidence>
<dbReference type="InterPro" id="IPR016161">
    <property type="entry name" value="Ald_DH/histidinol_DH"/>
</dbReference>
<comment type="function">
    <text evidence="5">Catalyzes the sequential NAD-dependent oxidations of L-histidinol to L-histidinaldehyde and then to L-histidine.</text>
</comment>
<feature type="binding site" evidence="5 9">
    <location>
        <position position="358"/>
    </location>
    <ligand>
        <name>substrate</name>
    </ligand>
</feature>
<dbReference type="PIRSF" id="PIRSF000099">
    <property type="entry name" value="Histidinol_dh"/>
    <property type="match status" value="1"/>
</dbReference>
<feature type="binding site" evidence="5 9">
    <location>
        <position position="259"/>
    </location>
    <ligand>
        <name>substrate</name>
    </ligand>
</feature>
<feature type="binding site" evidence="5 8">
    <location>
        <position position="188"/>
    </location>
    <ligand>
        <name>NAD(+)</name>
        <dbReference type="ChEBI" id="CHEBI:57540"/>
    </ligand>
</feature>
<evidence type="ECO:0000256" key="4">
    <source>
        <dbReference type="ARBA" id="ARBA00023002"/>
    </source>
</evidence>
<name>A0A519B9B8_9DELT</name>
<evidence type="ECO:0000256" key="1">
    <source>
        <dbReference type="ARBA" id="ARBA00010178"/>
    </source>
</evidence>
<proteinExistence type="inferred from homology"/>
<feature type="binding site" evidence="5 9">
    <location>
        <position position="325"/>
    </location>
    <ligand>
        <name>substrate</name>
    </ligand>
</feature>
<dbReference type="Gene3D" id="1.20.5.1300">
    <property type="match status" value="1"/>
</dbReference>
<dbReference type="AlphaFoldDB" id="A0A519B9B8"/>
<dbReference type="PRINTS" id="PR00083">
    <property type="entry name" value="HOLDHDRGNASE"/>
</dbReference>
<comment type="similarity">
    <text evidence="1 5 6 11">Belongs to the histidinol dehydrogenase family.</text>
</comment>
<feature type="binding site" evidence="5 8">
    <location>
        <position position="128"/>
    </location>
    <ligand>
        <name>NAD(+)</name>
        <dbReference type="ChEBI" id="CHEBI:57540"/>
    </ligand>
</feature>
<dbReference type="GO" id="GO:0004399">
    <property type="term" value="F:histidinol dehydrogenase activity"/>
    <property type="evidence" value="ECO:0007669"/>
    <property type="project" value="UniProtKB-UniRule"/>
</dbReference>
<dbReference type="GO" id="GO:0051287">
    <property type="term" value="F:NAD binding"/>
    <property type="evidence" value="ECO:0007669"/>
    <property type="project" value="InterPro"/>
</dbReference>
<feature type="active site" description="Proton acceptor" evidence="5 7">
    <location>
        <position position="324"/>
    </location>
</feature>
<dbReference type="UniPathway" id="UPA00031">
    <property type="reaction ID" value="UER00014"/>
</dbReference>
<evidence type="ECO:0000313" key="12">
    <source>
        <dbReference type="EMBL" id="RZD13798.1"/>
    </source>
</evidence>
<comment type="catalytic activity">
    <reaction evidence="5">
        <text>L-histidinol + 2 NAD(+) + H2O = L-histidine + 2 NADH + 3 H(+)</text>
        <dbReference type="Rhea" id="RHEA:20641"/>
        <dbReference type="ChEBI" id="CHEBI:15377"/>
        <dbReference type="ChEBI" id="CHEBI:15378"/>
        <dbReference type="ChEBI" id="CHEBI:57540"/>
        <dbReference type="ChEBI" id="CHEBI:57595"/>
        <dbReference type="ChEBI" id="CHEBI:57699"/>
        <dbReference type="ChEBI" id="CHEBI:57945"/>
        <dbReference type="EC" id="1.1.1.23"/>
    </reaction>
</comment>
<evidence type="ECO:0000256" key="10">
    <source>
        <dbReference type="PIRSR" id="PIRSR000099-4"/>
    </source>
</evidence>
<evidence type="ECO:0000256" key="9">
    <source>
        <dbReference type="PIRSR" id="PIRSR000099-3"/>
    </source>
</evidence>
<dbReference type="EC" id="1.1.1.23" evidence="5"/>
<dbReference type="Proteomes" id="UP000320813">
    <property type="component" value="Unassembled WGS sequence"/>
</dbReference>
<evidence type="ECO:0000313" key="13">
    <source>
        <dbReference type="Proteomes" id="UP000320813"/>
    </source>
</evidence>
<dbReference type="SUPFAM" id="SSF53720">
    <property type="entry name" value="ALDH-like"/>
    <property type="match status" value="1"/>
</dbReference>
<comment type="caution">
    <text evidence="12">The sequence shown here is derived from an EMBL/GenBank/DDBJ whole genome shotgun (WGS) entry which is preliminary data.</text>
</comment>
<keyword evidence="5" id="KW-0028">Amino-acid biosynthesis</keyword>
<dbReference type="Gene3D" id="3.40.50.1980">
    <property type="entry name" value="Nitrogenase molybdenum iron protein domain"/>
    <property type="match status" value="2"/>
</dbReference>
<dbReference type="InterPro" id="IPR022695">
    <property type="entry name" value="Histidinol_DH_monofunct"/>
</dbReference>
<accession>A0A519B9B8</accession>
<keyword evidence="2 5" id="KW-0479">Metal-binding</keyword>
<evidence type="ECO:0000256" key="7">
    <source>
        <dbReference type="PIRSR" id="PIRSR000099-1"/>
    </source>
</evidence>
<dbReference type="InterPro" id="IPR012131">
    <property type="entry name" value="Hstdl_DH"/>
</dbReference>
<feature type="binding site" evidence="5 10">
    <location>
        <position position="417"/>
    </location>
    <ligand>
        <name>Zn(2+)</name>
        <dbReference type="ChEBI" id="CHEBI:29105"/>
    </ligand>
</feature>
<dbReference type="GO" id="GO:0005829">
    <property type="term" value="C:cytosol"/>
    <property type="evidence" value="ECO:0007669"/>
    <property type="project" value="TreeGrafter"/>
</dbReference>
<reference evidence="12 13" key="1">
    <citation type="submission" date="2019-01" db="EMBL/GenBank/DDBJ databases">
        <title>Insights into ecological role of a new deltaproteobacterial order Candidatus Sinidesulfobacterales (Sva0485) by metagenomics and metatranscriptomics.</title>
        <authorList>
            <person name="Tan S."/>
            <person name="Liu J."/>
            <person name="Fang Y."/>
            <person name="Hedlund B.P."/>
            <person name="Lian Z.H."/>
            <person name="Huang L.Y."/>
            <person name="Li J.T."/>
            <person name="Huang L.N."/>
            <person name="Li W.J."/>
            <person name="Jiang H.C."/>
            <person name="Dong H.L."/>
            <person name="Shu W.S."/>
        </authorList>
    </citation>
    <scope>NUCLEOTIDE SEQUENCE [LARGE SCALE GENOMIC DNA]</scope>
    <source>
        <strain evidence="12">AP3</strain>
    </source>
</reference>
<dbReference type="Pfam" id="PF00815">
    <property type="entry name" value="Histidinol_dh"/>
    <property type="match status" value="1"/>
</dbReference>
<keyword evidence="5 8" id="KW-0520">NAD</keyword>
<dbReference type="PANTHER" id="PTHR21256:SF2">
    <property type="entry name" value="HISTIDINE BIOSYNTHESIS TRIFUNCTIONAL PROTEIN"/>
    <property type="match status" value="1"/>
</dbReference>
<feature type="binding site" evidence="5 9">
    <location>
        <position position="234"/>
    </location>
    <ligand>
        <name>substrate</name>
    </ligand>
</feature>
<dbReference type="GO" id="GO:0000105">
    <property type="term" value="P:L-histidine biosynthetic process"/>
    <property type="evidence" value="ECO:0007669"/>
    <property type="project" value="UniProtKB-UniRule"/>
</dbReference>
<feature type="binding site" evidence="5 9">
    <location>
        <position position="412"/>
    </location>
    <ligand>
        <name>substrate</name>
    </ligand>
</feature>
<dbReference type="FunFam" id="3.40.50.1980:FF:000001">
    <property type="entry name" value="Histidinol dehydrogenase"/>
    <property type="match status" value="1"/>
</dbReference>
<evidence type="ECO:0000256" key="11">
    <source>
        <dbReference type="RuleBase" id="RU004175"/>
    </source>
</evidence>
<keyword evidence="5" id="KW-0368">Histidine biosynthesis</keyword>
<dbReference type="NCBIfam" id="TIGR00069">
    <property type="entry name" value="hisD"/>
    <property type="match status" value="1"/>
</dbReference>
<sequence>MRIFDSKGDGFKGFLKKRRLKQTGFTDKIQQELKAVRLDILDKGDEALSFYTEKFDKIKLSPPDFLVTNNESNRALNSVNKEERTIIEKTIERVYDYHSKQRLQTWLNCDDSIITGQLISPLNRVGVYVPGGKASYPSSVIMNAIPAKAAGVKEIIMVTPPTEKLNDYVIAAAVLCGIKKIYRVGGPQAIFALAYGTNTIPQVDKIVGPGNIYVATAKRMVYGDVDIDMIAGPSEIAIICDEFADPKLVAIDMMSQAEHDEMAVSTLISSSAELIGEVKHILPGLIKKEDRKDIIEKSINSNASLVLTGGIDESIELANELAPEHLELYIKDPFEKLFLIKNAGAIFLGGNTPEAIGDYVAGPSHVLPTGGTARFFSPLDTVSFLKRTSVISSSPDFLSKSAGDVKFFSDIEGLSAHGESVSFRVKKTKNNKN</sequence>
<feature type="binding site" evidence="5 9">
    <location>
        <position position="256"/>
    </location>
    <ligand>
        <name>substrate</name>
    </ligand>
</feature>
<evidence type="ECO:0000256" key="8">
    <source>
        <dbReference type="PIRSR" id="PIRSR000099-2"/>
    </source>
</evidence>
<feature type="active site" description="Proton acceptor" evidence="5 7">
    <location>
        <position position="325"/>
    </location>
</feature>
<comment type="pathway">
    <text evidence="5">Amino-acid biosynthesis; L-histidine biosynthesis; L-histidine from 5-phospho-alpha-D-ribose 1-diphosphate: step 9/9.</text>
</comment>
<feature type="binding site" evidence="5 10">
    <location>
        <position position="259"/>
    </location>
    <ligand>
        <name>Zn(2+)</name>
        <dbReference type="ChEBI" id="CHEBI:29105"/>
    </ligand>
</feature>
<dbReference type="FunFam" id="3.40.50.1980:FF:000026">
    <property type="entry name" value="Histidinol dehydrogenase"/>
    <property type="match status" value="1"/>
</dbReference>
<protein>
    <recommendedName>
        <fullName evidence="5">Histidinol dehydrogenase</fullName>
        <shortName evidence="5">HDH</shortName>
        <ecNumber evidence="5">1.1.1.23</ecNumber>
    </recommendedName>
</protein>
<dbReference type="GO" id="GO:0008270">
    <property type="term" value="F:zinc ion binding"/>
    <property type="evidence" value="ECO:0007669"/>
    <property type="project" value="UniProtKB-UniRule"/>
</dbReference>
<feature type="binding site" evidence="5 10">
    <location>
        <position position="358"/>
    </location>
    <ligand>
        <name>Zn(2+)</name>
        <dbReference type="ChEBI" id="CHEBI:29105"/>
    </ligand>
</feature>
<feature type="binding site" evidence="5 9">
    <location>
        <position position="417"/>
    </location>
    <ligand>
        <name>substrate</name>
    </ligand>
</feature>
<dbReference type="HAMAP" id="MF_01024">
    <property type="entry name" value="HisD"/>
    <property type="match status" value="1"/>
</dbReference>
<keyword evidence="4 5" id="KW-0560">Oxidoreductase</keyword>
<organism evidence="12 13">
    <name type="scientific">Candidatus Acidulodesulfobacterium ferriphilum</name>
    <dbReference type="NCBI Taxonomy" id="2597223"/>
    <lineage>
        <taxon>Bacteria</taxon>
        <taxon>Deltaproteobacteria</taxon>
        <taxon>Candidatus Acidulodesulfobacterales</taxon>
        <taxon>Candidatus Acidulodesulfobacterium</taxon>
    </lineage>
</organism>
<evidence type="ECO:0000256" key="6">
    <source>
        <dbReference type="PIRNR" id="PIRNR000099"/>
    </source>
</evidence>
<evidence type="ECO:0000256" key="5">
    <source>
        <dbReference type="HAMAP-Rule" id="MF_01024"/>
    </source>
</evidence>
<evidence type="ECO:0000256" key="2">
    <source>
        <dbReference type="ARBA" id="ARBA00022723"/>
    </source>
</evidence>